<comment type="caution">
    <text evidence="3">The sequence shown here is derived from an EMBL/GenBank/DDBJ whole genome shotgun (WGS) entry which is preliminary data.</text>
</comment>
<feature type="compositionally biased region" description="Low complexity" evidence="1">
    <location>
        <begin position="29"/>
        <end position="44"/>
    </location>
</feature>
<protein>
    <recommendedName>
        <fullName evidence="5">Lipoprotein</fullName>
    </recommendedName>
</protein>
<evidence type="ECO:0000313" key="4">
    <source>
        <dbReference type="Proteomes" id="UP000317316"/>
    </source>
</evidence>
<feature type="compositionally biased region" description="Polar residues" evidence="1">
    <location>
        <begin position="76"/>
        <end position="86"/>
    </location>
</feature>
<evidence type="ECO:0000256" key="2">
    <source>
        <dbReference type="SAM" id="SignalP"/>
    </source>
</evidence>
<evidence type="ECO:0000313" key="3">
    <source>
        <dbReference type="EMBL" id="TQR15829.1"/>
    </source>
</evidence>
<evidence type="ECO:0000256" key="1">
    <source>
        <dbReference type="SAM" id="MobiDB-lite"/>
    </source>
</evidence>
<dbReference type="Proteomes" id="UP000317316">
    <property type="component" value="Unassembled WGS sequence"/>
</dbReference>
<gene>
    <name evidence="3" type="ORF">FG382_03725</name>
</gene>
<dbReference type="AlphaFoldDB" id="A0A544TEI8"/>
<keyword evidence="4" id="KW-1185">Reference proteome</keyword>
<dbReference type="OrthoDB" id="2735367at2"/>
<evidence type="ECO:0008006" key="5">
    <source>
        <dbReference type="Google" id="ProtNLM"/>
    </source>
</evidence>
<dbReference type="PROSITE" id="PS51257">
    <property type="entry name" value="PROKAR_LIPOPROTEIN"/>
    <property type="match status" value="1"/>
</dbReference>
<proteinExistence type="predicted"/>
<feature type="signal peptide" evidence="2">
    <location>
        <begin position="1"/>
        <end position="18"/>
    </location>
</feature>
<feature type="chain" id="PRO_5039188491" description="Lipoprotein" evidence="2">
    <location>
        <begin position="19"/>
        <end position="216"/>
    </location>
</feature>
<organism evidence="3 4">
    <name type="scientific">Psychrobacillus lasiicapitis</name>
    <dbReference type="NCBI Taxonomy" id="1636719"/>
    <lineage>
        <taxon>Bacteria</taxon>
        <taxon>Bacillati</taxon>
        <taxon>Bacillota</taxon>
        <taxon>Bacilli</taxon>
        <taxon>Bacillales</taxon>
        <taxon>Bacillaceae</taxon>
        <taxon>Psychrobacillus</taxon>
    </lineage>
</organism>
<feature type="compositionally biased region" description="Polar residues" evidence="1">
    <location>
        <begin position="54"/>
        <end position="69"/>
    </location>
</feature>
<dbReference type="EMBL" id="VDGH01000002">
    <property type="protein sequence ID" value="TQR15829.1"/>
    <property type="molecule type" value="Genomic_DNA"/>
</dbReference>
<reference evidence="3 4" key="1">
    <citation type="submission" date="2019-05" db="EMBL/GenBank/DDBJ databases">
        <title>Psychrobacillus vulpis sp. nov., a new species isolated from feces of a red fox that inhabits in The Tablas de Daimiel Natural Park, Albacete, Spain.</title>
        <authorList>
            <person name="Rodriguez M."/>
            <person name="Reina J.C."/>
            <person name="Bejar V."/>
            <person name="Llamas I."/>
        </authorList>
    </citation>
    <scope>NUCLEOTIDE SEQUENCE [LARGE SCALE GENOMIC DNA]</scope>
    <source>
        <strain evidence="3 4">NEAU-3TGS17</strain>
    </source>
</reference>
<keyword evidence="2" id="KW-0732">Signal</keyword>
<feature type="region of interest" description="Disordered" evidence="1">
    <location>
        <begin position="26"/>
        <end position="86"/>
    </location>
</feature>
<accession>A0A544TEI8</accession>
<dbReference type="RefSeq" id="WP_142537552.1">
    <property type="nucleotide sequence ID" value="NZ_BMIE01000001.1"/>
</dbReference>
<sequence>MKKIYTLLSILLLTILLAACGTDTVNKSAEPVTPTDDTATTEETTPAEEESANVEESTQAEGETESIVSPTEELEGTQTESETQNYTLTVIEGYELTAEEPNKDLLFNQENDQQSMRIETFSKEDASIDDITKNLSDTLQASNDNGTLEEITDQSLIPTNESIENMNAYQIDTPEGNVYGYAFEREGLLIKLTVFDTTEAQAVQDFVKMASTIQAK</sequence>
<name>A0A544TEI8_9BACI</name>